<name>A0ABX1B521_9ACTN</name>
<dbReference type="PANTHER" id="PTHR32039:SF7">
    <property type="entry name" value="COMPETENCE PROTEIN COMM"/>
    <property type="match status" value="1"/>
</dbReference>
<keyword evidence="3" id="KW-0067">ATP-binding</keyword>
<feature type="domain" description="Magnesium chelatase ChlI-like catalytic" evidence="1">
    <location>
        <begin position="187"/>
        <end position="376"/>
    </location>
</feature>
<dbReference type="InterPro" id="IPR027417">
    <property type="entry name" value="P-loop_NTPase"/>
</dbReference>
<dbReference type="Proteomes" id="UP000696294">
    <property type="component" value="Unassembled WGS sequence"/>
</dbReference>
<organism evidence="3 4">
    <name type="scientific">Nonomuraea composti</name>
    <dbReference type="NCBI Taxonomy" id="2720023"/>
    <lineage>
        <taxon>Bacteria</taxon>
        <taxon>Bacillati</taxon>
        <taxon>Actinomycetota</taxon>
        <taxon>Actinomycetes</taxon>
        <taxon>Streptosporangiales</taxon>
        <taxon>Streptosporangiaceae</taxon>
        <taxon>Nonomuraea</taxon>
    </lineage>
</organism>
<dbReference type="GO" id="GO:0005524">
    <property type="term" value="F:ATP binding"/>
    <property type="evidence" value="ECO:0007669"/>
    <property type="project" value="UniProtKB-KW"/>
</dbReference>
<accession>A0ABX1B521</accession>
<dbReference type="InterPro" id="IPR020568">
    <property type="entry name" value="Ribosomal_Su5_D2-typ_SF"/>
</dbReference>
<dbReference type="InterPro" id="IPR014721">
    <property type="entry name" value="Ribsml_uS5_D2-typ_fold_subgr"/>
</dbReference>
<keyword evidence="3" id="KW-0547">Nucleotide-binding</keyword>
<evidence type="ECO:0000313" key="4">
    <source>
        <dbReference type="Proteomes" id="UP000696294"/>
    </source>
</evidence>
<feature type="domain" description="Mg chelatase-related protein C-terminal" evidence="2">
    <location>
        <begin position="387"/>
        <end position="480"/>
    </location>
</feature>
<dbReference type="SUPFAM" id="SSF54211">
    <property type="entry name" value="Ribosomal protein S5 domain 2-like"/>
    <property type="match status" value="1"/>
</dbReference>
<dbReference type="Gene3D" id="3.30.230.10">
    <property type="match status" value="1"/>
</dbReference>
<dbReference type="SUPFAM" id="SSF52540">
    <property type="entry name" value="P-loop containing nucleoside triphosphate hydrolases"/>
    <property type="match status" value="1"/>
</dbReference>
<evidence type="ECO:0000259" key="1">
    <source>
        <dbReference type="Pfam" id="PF01078"/>
    </source>
</evidence>
<dbReference type="InterPro" id="IPR000523">
    <property type="entry name" value="Mg_chelatse_chII-like_cat_dom"/>
</dbReference>
<comment type="caution">
    <text evidence="3">The sequence shown here is derived from an EMBL/GenBank/DDBJ whole genome shotgun (WGS) entry which is preliminary data.</text>
</comment>
<dbReference type="Pfam" id="PF13541">
    <property type="entry name" value="ChlI"/>
    <property type="match status" value="1"/>
</dbReference>
<dbReference type="EMBL" id="JAATEP010000012">
    <property type="protein sequence ID" value="NJP91612.1"/>
    <property type="molecule type" value="Genomic_DNA"/>
</dbReference>
<protein>
    <submittedName>
        <fullName evidence="3">ATP-binding protein</fullName>
    </submittedName>
</protein>
<keyword evidence="4" id="KW-1185">Reference proteome</keyword>
<reference evidence="3 4" key="1">
    <citation type="submission" date="2020-03" db="EMBL/GenBank/DDBJ databases">
        <title>WGS of actinomycetes isolated from Thailand.</title>
        <authorList>
            <person name="Thawai C."/>
        </authorList>
    </citation>
    <scope>NUCLEOTIDE SEQUENCE [LARGE SCALE GENOMIC DNA]</scope>
    <source>
        <strain evidence="3 4">FMUSA5-5</strain>
    </source>
</reference>
<dbReference type="Pfam" id="PF01078">
    <property type="entry name" value="Mg_chelatase"/>
    <property type="match status" value="1"/>
</dbReference>
<dbReference type="Pfam" id="PF13335">
    <property type="entry name" value="Mg_chelatase_C"/>
    <property type="match status" value="1"/>
</dbReference>
<evidence type="ECO:0000259" key="2">
    <source>
        <dbReference type="Pfam" id="PF13335"/>
    </source>
</evidence>
<dbReference type="RefSeq" id="WP_168010938.1">
    <property type="nucleotide sequence ID" value="NZ_JAATEP010000012.1"/>
</dbReference>
<sequence length="487" mass="51256">MSHAVTYSATLVGLSDRVVRIEAEVSAGLPEFRLTGLPMATTGSTRDRVRAAILNSGHAWPDRRITVAVSLSEVPSYGCMLDVAIAMAILAAAGVIPAASIAHTAFVGELGLDGGLRHVRGLPSAIEALAAAGFRAIAVPVASIEHPGQRPVISATCLTDLIEQLARDTGPAEPGSPSSRTNAYHVDLADLPGDQAGKRALEISAAGGHHLLLHGHPAPAALADCLPDLLPPLDAADHSEVGEIYALANLPRRNRRRPLCTPHYSNTAATIFGLRSHGRIHPGAVSLAHAGVLFLDDAPAYALSILDGLRLPLDTGEVILADSDGIVHLPARFQLVLAASACSCGRENCRCRPAHRHRHLNRLTALRSRIAITTTAQPDDPNAAPGATTATVAARVAEARARAAYRLAGTPHRANGDIPALDLRTAHRLDPEALDPLDLPLRSGKITFAAMTQILRVAWTLADLRAAARPSKDDTHHALRLWQGAPL</sequence>
<dbReference type="PANTHER" id="PTHR32039">
    <property type="entry name" value="MAGNESIUM-CHELATASE SUBUNIT CHLI"/>
    <property type="match status" value="1"/>
</dbReference>
<proteinExistence type="predicted"/>
<dbReference type="InterPro" id="IPR045006">
    <property type="entry name" value="CHLI-like"/>
</dbReference>
<dbReference type="InterPro" id="IPR025158">
    <property type="entry name" value="Mg_chelat-rel_C"/>
</dbReference>
<gene>
    <name evidence="3" type="ORF">HCN51_19470</name>
</gene>
<dbReference type="Gene3D" id="3.40.50.300">
    <property type="entry name" value="P-loop containing nucleotide triphosphate hydrolases"/>
    <property type="match status" value="1"/>
</dbReference>
<evidence type="ECO:0000313" key="3">
    <source>
        <dbReference type="EMBL" id="NJP91612.1"/>
    </source>
</evidence>